<keyword evidence="2" id="KW-1185">Reference proteome</keyword>
<organism evidence="1 2">
    <name type="scientific">Hymenolepis diminuta</name>
    <name type="common">Rat tapeworm</name>
    <dbReference type="NCBI Taxonomy" id="6216"/>
    <lineage>
        <taxon>Eukaryota</taxon>
        <taxon>Metazoa</taxon>
        <taxon>Spiralia</taxon>
        <taxon>Lophotrochozoa</taxon>
        <taxon>Platyhelminthes</taxon>
        <taxon>Cestoda</taxon>
        <taxon>Eucestoda</taxon>
        <taxon>Cyclophyllidea</taxon>
        <taxon>Hymenolepididae</taxon>
        <taxon>Hymenolepis</taxon>
    </lineage>
</organism>
<proteinExistence type="predicted"/>
<dbReference type="AlphaFoldDB" id="A0A564YHQ8"/>
<dbReference type="EMBL" id="CABIJS010000210">
    <property type="protein sequence ID" value="VUZ46258.1"/>
    <property type="molecule type" value="Genomic_DNA"/>
</dbReference>
<dbReference type="Proteomes" id="UP000321570">
    <property type="component" value="Unassembled WGS sequence"/>
</dbReference>
<evidence type="ECO:0000313" key="1">
    <source>
        <dbReference type="EMBL" id="VUZ46258.1"/>
    </source>
</evidence>
<protein>
    <submittedName>
        <fullName evidence="1">Uncharacterized protein</fullName>
    </submittedName>
</protein>
<accession>A0A564YHQ8</accession>
<gene>
    <name evidence="1" type="ORF">WMSIL1_LOCUS6020</name>
</gene>
<evidence type="ECO:0000313" key="2">
    <source>
        <dbReference type="Proteomes" id="UP000321570"/>
    </source>
</evidence>
<sequence>MNDKGLADDNIKLDIINARKQLVKLRPIHRLGVLSINTPAITSETFTEPVFLCGLSTVVHRTADDNRLKIVHNAIHRMVLALYNRRQMSVLVLTEKSPSEKVPRN</sequence>
<name>A0A564YHQ8_HYMDI</name>
<reference evidence="1 2" key="1">
    <citation type="submission" date="2019-07" db="EMBL/GenBank/DDBJ databases">
        <authorList>
            <person name="Jastrzebski P J."/>
            <person name="Paukszto L."/>
            <person name="Jastrzebski P J."/>
        </authorList>
    </citation>
    <scope>NUCLEOTIDE SEQUENCE [LARGE SCALE GENOMIC DNA]</scope>
    <source>
        <strain evidence="1 2">WMS-il1</strain>
    </source>
</reference>